<dbReference type="RefSeq" id="WP_193500556.1">
    <property type="nucleotide sequence ID" value="NZ_JADCKC010000002.1"/>
</dbReference>
<name>A0ABR9R279_9FIRM</name>
<evidence type="ECO:0008006" key="3">
    <source>
        <dbReference type="Google" id="ProtNLM"/>
    </source>
</evidence>
<dbReference type="Proteomes" id="UP000768567">
    <property type="component" value="Unassembled WGS sequence"/>
</dbReference>
<accession>A0ABR9R279</accession>
<evidence type="ECO:0000313" key="2">
    <source>
        <dbReference type="Proteomes" id="UP000768567"/>
    </source>
</evidence>
<proteinExistence type="predicted"/>
<dbReference type="EMBL" id="JADCKC010000002">
    <property type="protein sequence ID" value="MBE5037262.1"/>
    <property type="molecule type" value="Genomic_DNA"/>
</dbReference>
<reference evidence="1 2" key="1">
    <citation type="submission" date="2020-10" db="EMBL/GenBank/DDBJ databases">
        <title>ChiBAC.</title>
        <authorList>
            <person name="Zenner C."/>
            <person name="Hitch T.C.A."/>
            <person name="Clavel T."/>
        </authorList>
    </citation>
    <scope>NUCLEOTIDE SEQUENCE [LARGE SCALE GENOMIC DNA]</scope>
    <source>
        <strain evidence="1 2">DSM 109015</strain>
    </source>
</reference>
<organism evidence="1 2">
    <name type="scientific">Gemmiger gallinarum</name>
    <dbReference type="NCBI Taxonomy" id="2779354"/>
    <lineage>
        <taxon>Bacteria</taxon>
        <taxon>Bacillati</taxon>
        <taxon>Bacillota</taxon>
        <taxon>Clostridia</taxon>
        <taxon>Eubacteriales</taxon>
        <taxon>Gemmiger</taxon>
    </lineage>
</organism>
<comment type="caution">
    <text evidence="1">The sequence shown here is derived from an EMBL/GenBank/DDBJ whole genome shotgun (WGS) entry which is preliminary data.</text>
</comment>
<keyword evidence="2" id="KW-1185">Reference proteome</keyword>
<sequence>MADERSKSWEFGDKLYLIDGKQLVVYDGESVKAVEGYIPLLTIAKAPNGGGTDYEALNLLQPKFRERFAGTDTDKAYHLSFSGLDSTAVTAKILNSSGDWVSKTENKDFTVNRSTGVVTFNSAPGKSPVTGEDNVEITASRTVEGYADRINKCTIGILFGVNGASDRLFLSGNPDFVNYDWYSGQDDPTYFPDTGYSVVGTSKSAIVGYSIINNYLATHKDDMEVDRNVIIRAGNLVDSEPAFPITNTLQGPGAIAKHSFAYLGTEPMFLTRLGIYAITPSDINGERYSQDRSYYCNGRLLQEIGLEDAFACTYKDLYWLCLNGVAYILDGLQSLGTAASEPYSNRQYACFYRTNIPARVMWVEDGRLYFGATDGRVCEFYDDPDYIGSYNDDGEPICAVWETPDLSGKYFYRNKTWRYLALQLSSAAVTGVKIFAQKRGIWTLLKDEQVKARYFSFAQVVFSKLTFSNDTTAHTLPVKTRIKKVDKTRIRLENAALNEPFGLMQIALEFVESGKYKG</sequence>
<evidence type="ECO:0000313" key="1">
    <source>
        <dbReference type="EMBL" id="MBE5037262.1"/>
    </source>
</evidence>
<protein>
    <recommendedName>
        <fullName evidence="3">Phage tail protein</fullName>
    </recommendedName>
</protein>
<gene>
    <name evidence="1" type="ORF">INF35_05635</name>
</gene>